<dbReference type="InterPro" id="IPR036396">
    <property type="entry name" value="Cyt_P450_sf"/>
</dbReference>
<dbReference type="EMBL" id="JACAZF010000013">
    <property type="protein sequence ID" value="KAF7291171.1"/>
    <property type="molecule type" value="Genomic_DNA"/>
</dbReference>
<evidence type="ECO:0000256" key="9">
    <source>
        <dbReference type="RuleBase" id="RU000461"/>
    </source>
</evidence>
<keyword evidence="11" id="KW-1185">Reference proteome</keyword>
<keyword evidence="7 9" id="KW-0503">Monooxygenase</keyword>
<comment type="similarity">
    <text evidence="2 9">Belongs to the cytochrome P450 family.</text>
</comment>
<gene>
    <name evidence="10" type="ORF">MIND_01260400</name>
</gene>
<dbReference type="InterPro" id="IPR047146">
    <property type="entry name" value="Cyt_P450_E_CYP52_fungi"/>
</dbReference>
<dbReference type="InterPro" id="IPR017972">
    <property type="entry name" value="Cyt_P450_CS"/>
</dbReference>
<evidence type="ECO:0000256" key="8">
    <source>
        <dbReference type="PIRSR" id="PIRSR602401-1"/>
    </source>
</evidence>
<dbReference type="GO" id="GO:0004497">
    <property type="term" value="F:monooxygenase activity"/>
    <property type="evidence" value="ECO:0007669"/>
    <property type="project" value="UniProtKB-KW"/>
</dbReference>
<dbReference type="GO" id="GO:0005506">
    <property type="term" value="F:iron ion binding"/>
    <property type="evidence" value="ECO:0007669"/>
    <property type="project" value="InterPro"/>
</dbReference>
<dbReference type="PANTHER" id="PTHR24287:SF1">
    <property type="entry name" value="P450, PUTATIVE (EUROFUNG)-RELATED"/>
    <property type="match status" value="1"/>
</dbReference>
<accession>A0A8H6S1U6</accession>
<dbReference type="GO" id="GO:0020037">
    <property type="term" value="F:heme binding"/>
    <property type="evidence" value="ECO:0007669"/>
    <property type="project" value="InterPro"/>
</dbReference>
<dbReference type="PROSITE" id="PS00086">
    <property type="entry name" value="CYTOCHROME_P450"/>
    <property type="match status" value="1"/>
</dbReference>
<proteinExistence type="inferred from homology"/>
<name>A0A8H6S1U6_9AGAR</name>
<keyword evidence="3 8" id="KW-0349">Heme</keyword>
<dbReference type="InterPro" id="IPR001128">
    <property type="entry name" value="Cyt_P450"/>
</dbReference>
<dbReference type="GO" id="GO:0016705">
    <property type="term" value="F:oxidoreductase activity, acting on paired donors, with incorporation or reduction of molecular oxygen"/>
    <property type="evidence" value="ECO:0007669"/>
    <property type="project" value="InterPro"/>
</dbReference>
<sequence length="587" mass="66857">MVLTPGLRFLTRQLVFPATLVIFVHRASTRSGLLRIPLATAIVGTFFARIGLFILRNVVANIQHRREARRLGARPLPYLSGKKFGNFDFIERILHEAEHGYLGDELRAVQAKLGQIVNIWPLWENHIFTTEPAHIQAILATDFNNNIKGERFKNGMESVLGTGVFNSDGDLWSFHRSMSRPYFSRDRVRHFEIFDRHATQAISLIKQRMREGLAVDFQELISRFTMDSATEFLFGESVDSLEASLAYPHNLPSSFVIPNNTQDSPRAQAAIRFTTAFGQALTHLAFRERTGWIWPLYEIFEDATAKPMAIVAGYLDPIIQRAVDRGRNENEPNMEDDEMTLLDDLVKSTSDAKILKDEILNILLAGRDTTMSGLTSTIYFLARHPNVLSRLRGEILDCIGPTNAPTYDDIKKMKYLRAVLNETMRIYPPVPFNVRETVNATVWPSPDPAQRPIYIPGRTPISYSVMLMHRRKDLWGEDAEEFDPDRFIDERLQKYLVSNPFQFLPFNAGPRICLGQQFAYNEMSFVLVRLLQHFSSIKLDPEAAPPAARVPESWKGQPGRKGIELFIPESNLTLYAKGGMWVKMGQV</sequence>
<evidence type="ECO:0008006" key="12">
    <source>
        <dbReference type="Google" id="ProtNLM"/>
    </source>
</evidence>
<keyword evidence="4 8" id="KW-0479">Metal-binding</keyword>
<evidence type="ECO:0000256" key="5">
    <source>
        <dbReference type="ARBA" id="ARBA00023002"/>
    </source>
</evidence>
<comment type="caution">
    <text evidence="10">The sequence shown here is derived from an EMBL/GenBank/DDBJ whole genome shotgun (WGS) entry which is preliminary data.</text>
</comment>
<evidence type="ECO:0000313" key="10">
    <source>
        <dbReference type="EMBL" id="KAF7291171.1"/>
    </source>
</evidence>
<dbReference type="AlphaFoldDB" id="A0A8H6S1U6"/>
<dbReference type="InterPro" id="IPR002401">
    <property type="entry name" value="Cyt_P450_E_grp-I"/>
</dbReference>
<evidence type="ECO:0000313" key="11">
    <source>
        <dbReference type="Proteomes" id="UP000636479"/>
    </source>
</evidence>
<evidence type="ECO:0000256" key="7">
    <source>
        <dbReference type="ARBA" id="ARBA00023033"/>
    </source>
</evidence>
<evidence type="ECO:0000256" key="1">
    <source>
        <dbReference type="ARBA" id="ARBA00001971"/>
    </source>
</evidence>
<dbReference type="RefSeq" id="XP_037214293.1">
    <property type="nucleotide sequence ID" value="XM_037369087.1"/>
</dbReference>
<dbReference type="Pfam" id="PF00067">
    <property type="entry name" value="p450"/>
    <property type="match status" value="1"/>
</dbReference>
<dbReference type="Proteomes" id="UP000636479">
    <property type="component" value="Unassembled WGS sequence"/>
</dbReference>
<keyword evidence="5 9" id="KW-0560">Oxidoreductase</keyword>
<comment type="cofactor">
    <cofactor evidence="1 8">
        <name>heme</name>
        <dbReference type="ChEBI" id="CHEBI:30413"/>
    </cofactor>
</comment>
<dbReference type="SUPFAM" id="SSF48264">
    <property type="entry name" value="Cytochrome P450"/>
    <property type="match status" value="1"/>
</dbReference>
<dbReference type="Gene3D" id="1.10.630.10">
    <property type="entry name" value="Cytochrome P450"/>
    <property type="match status" value="1"/>
</dbReference>
<dbReference type="PRINTS" id="PR00463">
    <property type="entry name" value="EP450I"/>
</dbReference>
<protein>
    <recommendedName>
        <fullName evidence="12">Cytochrome P450</fullName>
    </recommendedName>
</protein>
<evidence type="ECO:0000256" key="2">
    <source>
        <dbReference type="ARBA" id="ARBA00010617"/>
    </source>
</evidence>
<dbReference type="GeneID" id="59351603"/>
<organism evidence="10 11">
    <name type="scientific">Mycena indigotica</name>
    <dbReference type="NCBI Taxonomy" id="2126181"/>
    <lineage>
        <taxon>Eukaryota</taxon>
        <taxon>Fungi</taxon>
        <taxon>Dikarya</taxon>
        <taxon>Basidiomycota</taxon>
        <taxon>Agaricomycotina</taxon>
        <taxon>Agaricomycetes</taxon>
        <taxon>Agaricomycetidae</taxon>
        <taxon>Agaricales</taxon>
        <taxon>Marasmiineae</taxon>
        <taxon>Mycenaceae</taxon>
        <taxon>Mycena</taxon>
    </lineage>
</organism>
<feature type="binding site" description="axial binding residue" evidence="8">
    <location>
        <position position="513"/>
    </location>
    <ligand>
        <name>heme</name>
        <dbReference type="ChEBI" id="CHEBI:30413"/>
    </ligand>
    <ligandPart>
        <name>Fe</name>
        <dbReference type="ChEBI" id="CHEBI:18248"/>
    </ligandPart>
</feature>
<evidence type="ECO:0000256" key="6">
    <source>
        <dbReference type="ARBA" id="ARBA00023004"/>
    </source>
</evidence>
<dbReference type="CDD" id="cd11063">
    <property type="entry name" value="CYP52"/>
    <property type="match status" value="1"/>
</dbReference>
<reference evidence="10" key="1">
    <citation type="submission" date="2020-05" db="EMBL/GenBank/DDBJ databases">
        <title>Mycena genomes resolve the evolution of fungal bioluminescence.</title>
        <authorList>
            <person name="Tsai I.J."/>
        </authorList>
    </citation>
    <scope>NUCLEOTIDE SEQUENCE</scope>
    <source>
        <strain evidence="10">171206Taipei</strain>
    </source>
</reference>
<dbReference type="PRINTS" id="PR00385">
    <property type="entry name" value="P450"/>
</dbReference>
<evidence type="ECO:0000256" key="4">
    <source>
        <dbReference type="ARBA" id="ARBA00022723"/>
    </source>
</evidence>
<dbReference type="OrthoDB" id="1470350at2759"/>
<evidence type="ECO:0000256" key="3">
    <source>
        <dbReference type="ARBA" id="ARBA00022617"/>
    </source>
</evidence>
<keyword evidence="6 8" id="KW-0408">Iron</keyword>
<dbReference type="PANTHER" id="PTHR24287">
    <property type="entry name" value="P450, PUTATIVE (EUROFUNG)-RELATED"/>
    <property type="match status" value="1"/>
</dbReference>